<protein>
    <submittedName>
        <fullName evidence="10">Glycosyltransferase family 39 protein</fullName>
        <ecNumber evidence="10">2.4.-.-</ecNumber>
    </submittedName>
</protein>
<organism evidence="10 11">
    <name type="scientific">Uliginosibacterium flavum</name>
    <dbReference type="NCBI Taxonomy" id="1396831"/>
    <lineage>
        <taxon>Bacteria</taxon>
        <taxon>Pseudomonadati</taxon>
        <taxon>Pseudomonadota</taxon>
        <taxon>Betaproteobacteria</taxon>
        <taxon>Rhodocyclales</taxon>
        <taxon>Zoogloeaceae</taxon>
        <taxon>Uliginosibacterium</taxon>
    </lineage>
</organism>
<evidence type="ECO:0000256" key="6">
    <source>
        <dbReference type="ARBA" id="ARBA00022989"/>
    </source>
</evidence>
<keyword evidence="2" id="KW-1003">Cell membrane</keyword>
<dbReference type="InterPro" id="IPR050297">
    <property type="entry name" value="LipidA_mod_glycosyltrf_83"/>
</dbReference>
<dbReference type="GO" id="GO:0016757">
    <property type="term" value="F:glycosyltransferase activity"/>
    <property type="evidence" value="ECO:0007669"/>
    <property type="project" value="UniProtKB-KW"/>
</dbReference>
<keyword evidence="7 8" id="KW-0472">Membrane</keyword>
<evidence type="ECO:0000256" key="8">
    <source>
        <dbReference type="SAM" id="Phobius"/>
    </source>
</evidence>
<name>A0ABV2TPL4_9RHOO</name>
<dbReference type="EC" id="2.4.-.-" evidence="10"/>
<dbReference type="Pfam" id="PF13231">
    <property type="entry name" value="PMT_2"/>
    <property type="match status" value="1"/>
</dbReference>
<sequence>MLHQKMRDLMDRARPFIPFILWQLIVLACCYRVWVVYAYNPMDHIWSDPERHWVQGIDAKRDDPLAMMDPILFQLYIGIFAKLTLGIHKLTAFYTAALSLLTPWLWYRFLRELQPSRNLALLGWAILAWSPSWTAIYSYFMQETLMLPLLGAALWATWRCRRKATLQAFLAAAILWTLAGLTRSICLPLGLLALVWLWIAQGDKVRRAATSLLLLALVFGPLTVRSLERAHLVAPHGIGGLNALYARSGGFEINIEFKREGAGWGFGFGSPSVGTEPFAPYSDWRTKREGVAKFKIDMDKGAEDWDAEQAKINLDLPRYLWLTGENLAFLFFAESWPDTDRSRSIGEINYRLRWLWAPLSLAGLALTVGLWRRQRERLLPSLILVWFLLQGLGLVAVNEGRYRKPFEGLLIAQLILLASTLRKPQQAAATPTAPQGAGQ</sequence>
<comment type="subcellular location">
    <subcellularLocation>
        <location evidence="1">Cell membrane</location>
        <topology evidence="1">Multi-pass membrane protein</topology>
    </subcellularLocation>
</comment>
<reference evidence="10 11" key="1">
    <citation type="submission" date="2024-07" db="EMBL/GenBank/DDBJ databases">
        <title>Uliginosibacterium flavum JJ3220;KACC:17644.</title>
        <authorList>
            <person name="Kim M.K."/>
        </authorList>
    </citation>
    <scope>NUCLEOTIDE SEQUENCE [LARGE SCALE GENOMIC DNA]</scope>
    <source>
        <strain evidence="10 11">KACC:17644</strain>
    </source>
</reference>
<evidence type="ECO:0000256" key="7">
    <source>
        <dbReference type="ARBA" id="ARBA00023136"/>
    </source>
</evidence>
<dbReference type="RefSeq" id="WP_354601923.1">
    <property type="nucleotide sequence ID" value="NZ_JBEWZI010000017.1"/>
</dbReference>
<feature type="transmembrane region" description="Helical" evidence="8">
    <location>
        <begin position="352"/>
        <end position="372"/>
    </location>
</feature>
<evidence type="ECO:0000313" key="10">
    <source>
        <dbReference type="EMBL" id="MET7015465.1"/>
    </source>
</evidence>
<feature type="domain" description="Glycosyltransferase RgtA/B/C/D-like" evidence="9">
    <location>
        <begin position="70"/>
        <end position="217"/>
    </location>
</feature>
<keyword evidence="6 8" id="KW-1133">Transmembrane helix</keyword>
<keyword evidence="3 10" id="KW-0328">Glycosyltransferase</keyword>
<dbReference type="PANTHER" id="PTHR33908">
    <property type="entry name" value="MANNOSYLTRANSFERASE YKCB-RELATED"/>
    <property type="match status" value="1"/>
</dbReference>
<keyword evidence="4 10" id="KW-0808">Transferase</keyword>
<evidence type="ECO:0000313" key="11">
    <source>
        <dbReference type="Proteomes" id="UP001549691"/>
    </source>
</evidence>
<dbReference type="PROSITE" id="PS51257">
    <property type="entry name" value="PROKAR_LIPOPROTEIN"/>
    <property type="match status" value="1"/>
</dbReference>
<feature type="transmembrane region" description="Helical" evidence="8">
    <location>
        <begin position="119"/>
        <end position="139"/>
    </location>
</feature>
<feature type="transmembrane region" description="Helical" evidence="8">
    <location>
        <begin position="90"/>
        <end position="107"/>
    </location>
</feature>
<comment type="caution">
    <text evidence="10">The sequence shown here is derived from an EMBL/GenBank/DDBJ whole genome shotgun (WGS) entry which is preliminary data.</text>
</comment>
<dbReference type="Proteomes" id="UP001549691">
    <property type="component" value="Unassembled WGS sequence"/>
</dbReference>
<keyword evidence="5 8" id="KW-0812">Transmembrane</keyword>
<evidence type="ECO:0000256" key="4">
    <source>
        <dbReference type="ARBA" id="ARBA00022679"/>
    </source>
</evidence>
<evidence type="ECO:0000256" key="2">
    <source>
        <dbReference type="ARBA" id="ARBA00022475"/>
    </source>
</evidence>
<gene>
    <name evidence="10" type="ORF">ABXR19_14855</name>
</gene>
<keyword evidence="11" id="KW-1185">Reference proteome</keyword>
<feature type="transmembrane region" description="Helical" evidence="8">
    <location>
        <begin position="20"/>
        <end position="39"/>
    </location>
</feature>
<accession>A0ABV2TPL4</accession>
<evidence type="ECO:0000256" key="3">
    <source>
        <dbReference type="ARBA" id="ARBA00022676"/>
    </source>
</evidence>
<evidence type="ECO:0000256" key="1">
    <source>
        <dbReference type="ARBA" id="ARBA00004651"/>
    </source>
</evidence>
<proteinExistence type="predicted"/>
<dbReference type="InterPro" id="IPR038731">
    <property type="entry name" value="RgtA/B/C-like"/>
</dbReference>
<dbReference type="PANTHER" id="PTHR33908:SF11">
    <property type="entry name" value="MEMBRANE PROTEIN"/>
    <property type="match status" value="1"/>
</dbReference>
<dbReference type="EMBL" id="JBEWZI010000017">
    <property type="protein sequence ID" value="MET7015465.1"/>
    <property type="molecule type" value="Genomic_DNA"/>
</dbReference>
<feature type="transmembrane region" description="Helical" evidence="8">
    <location>
        <begin position="205"/>
        <end position="224"/>
    </location>
</feature>
<feature type="transmembrane region" description="Helical" evidence="8">
    <location>
        <begin position="378"/>
        <end position="397"/>
    </location>
</feature>
<evidence type="ECO:0000259" key="9">
    <source>
        <dbReference type="Pfam" id="PF13231"/>
    </source>
</evidence>
<feature type="transmembrane region" description="Helical" evidence="8">
    <location>
        <begin position="168"/>
        <end position="199"/>
    </location>
</feature>
<evidence type="ECO:0000256" key="5">
    <source>
        <dbReference type="ARBA" id="ARBA00022692"/>
    </source>
</evidence>